<evidence type="ECO:0000256" key="3">
    <source>
        <dbReference type="ARBA" id="ARBA00023235"/>
    </source>
</evidence>
<dbReference type="Proteomes" id="UP001162175">
    <property type="component" value="Unassembled WGS sequence"/>
</dbReference>
<dbReference type="GO" id="GO:0005829">
    <property type="term" value="C:cytosol"/>
    <property type="evidence" value="ECO:0007669"/>
    <property type="project" value="TreeGrafter"/>
</dbReference>
<dbReference type="AlphaFoldDB" id="A0A0C6G4P7"/>
<dbReference type="SUPFAM" id="SSF53697">
    <property type="entry name" value="SIS domain"/>
    <property type="match status" value="1"/>
</dbReference>
<evidence type="ECO:0000256" key="2">
    <source>
        <dbReference type="ARBA" id="ARBA00023152"/>
    </source>
</evidence>
<keyword evidence="1" id="KW-0312">Gluconeogenesis</keyword>
<dbReference type="OrthoDB" id="140919at2"/>
<dbReference type="PROSITE" id="PS51463">
    <property type="entry name" value="P_GLUCOSE_ISOMERASE_3"/>
    <property type="match status" value="1"/>
</dbReference>
<protein>
    <submittedName>
        <fullName evidence="4">Glucose-6-phosphate isomerase</fullName>
        <ecNumber evidence="4">5.3.1.9</ecNumber>
    </submittedName>
</protein>
<evidence type="ECO:0000313" key="5">
    <source>
        <dbReference type="EMBL" id="WVN21995.1"/>
    </source>
</evidence>
<dbReference type="GO" id="GO:0006094">
    <property type="term" value="P:gluconeogenesis"/>
    <property type="evidence" value="ECO:0007669"/>
    <property type="project" value="UniProtKB-KW"/>
</dbReference>
<dbReference type="GO" id="GO:0048029">
    <property type="term" value="F:monosaccharide binding"/>
    <property type="evidence" value="ECO:0007669"/>
    <property type="project" value="TreeGrafter"/>
</dbReference>
<keyword evidence="3 4" id="KW-0413">Isomerase</keyword>
<dbReference type="Proteomes" id="UP001432074">
    <property type="component" value="Chromosome"/>
</dbReference>
<evidence type="ECO:0000256" key="1">
    <source>
        <dbReference type="ARBA" id="ARBA00022432"/>
    </source>
</evidence>
<gene>
    <name evidence="4" type="primary">pgi</name>
    <name evidence="4" type="ORF">DCBHLPFO_00034</name>
    <name evidence="5" type="ORF">V2E25_00090</name>
</gene>
<dbReference type="PANTHER" id="PTHR11469:SF1">
    <property type="entry name" value="GLUCOSE-6-PHOSPHATE ISOMERASE"/>
    <property type="match status" value="1"/>
</dbReference>
<organism evidence="4 6">
    <name type="scientific">Mycoplasmopsis arginini</name>
    <name type="common">Mycoplasma arginini</name>
    <dbReference type="NCBI Taxonomy" id="2094"/>
    <lineage>
        <taxon>Bacteria</taxon>
        <taxon>Bacillati</taxon>
        <taxon>Mycoplasmatota</taxon>
        <taxon>Mycoplasmoidales</taxon>
        <taxon>Metamycoplasmataceae</taxon>
        <taxon>Mycoplasmopsis</taxon>
    </lineage>
</organism>
<reference evidence="5" key="2">
    <citation type="submission" date="2024-01" db="EMBL/GenBank/DDBJ databases">
        <title>Complete genome sequence of Mycoplasma arginini type strain G 230.</title>
        <authorList>
            <person name="Spergser J."/>
        </authorList>
    </citation>
    <scope>NUCLEOTIDE SEQUENCE</scope>
    <source>
        <strain evidence="5">NCTC 10129</strain>
    </source>
</reference>
<dbReference type="PANTHER" id="PTHR11469">
    <property type="entry name" value="GLUCOSE-6-PHOSPHATE ISOMERASE"/>
    <property type="match status" value="1"/>
</dbReference>
<dbReference type="EMBL" id="CP143577">
    <property type="protein sequence ID" value="WVN21995.1"/>
    <property type="molecule type" value="Genomic_DNA"/>
</dbReference>
<keyword evidence="7" id="KW-1185">Reference proteome</keyword>
<dbReference type="GO" id="GO:0004347">
    <property type="term" value="F:glucose-6-phosphate isomerase activity"/>
    <property type="evidence" value="ECO:0007669"/>
    <property type="project" value="UniProtKB-EC"/>
</dbReference>
<name>A0A0C6G4P7_MYCAR</name>
<evidence type="ECO:0000313" key="6">
    <source>
        <dbReference type="Proteomes" id="UP001162175"/>
    </source>
</evidence>
<dbReference type="GO" id="GO:0097367">
    <property type="term" value="F:carbohydrate derivative binding"/>
    <property type="evidence" value="ECO:0007669"/>
    <property type="project" value="InterPro"/>
</dbReference>
<dbReference type="GO" id="GO:0006096">
    <property type="term" value="P:glycolytic process"/>
    <property type="evidence" value="ECO:0007669"/>
    <property type="project" value="UniProtKB-KW"/>
</dbReference>
<dbReference type="GeneID" id="80703603"/>
<proteinExistence type="predicted"/>
<sequence length="447" mass="51796">MAIKSKINFIFDKVILPEVFEGKYKEIINNLNQKIALKEVVGQKNLGFFEADKCIQKNDYLKIKNIVKFFWNEKIDALVVIAPKHICMQSEGIINLANSSAKKNKKIEIIFVDESYDGIDVAKLIQYLENRSFAINIISQNGEDFESLIIFRELISLLNNQVGRNNAIKYIFVTTNNNYGKLFNLVQMRKYHHLVLLDNTTERFLNYSAAVLLPMACANIDIDEYIEGAKEANEFYSNTSLENNPAYKYALVRYIFNKQTKNRDEKDIFSLENIVVGSKTYKAFADLFSMYLNSTSYRSYRGICVNSYIQPSETKANANLFFNKQRKMFDTHLIIKNPLYDFNIAITSDIEGDDLSFLMKQTYNKINKLLNQVVKDYHLINQIPFLEIVIEDLEDKTLGWLIAFIHRAAIMSSYLMKLNPFEDFGLKTYNIEMNKKITDLIGGNKND</sequence>
<dbReference type="InterPro" id="IPR001672">
    <property type="entry name" value="G6P_Isomerase"/>
</dbReference>
<reference evidence="4" key="1">
    <citation type="submission" date="2022-11" db="EMBL/GenBank/DDBJ databases">
        <title>Draft genome of Mycoplasma arginini isolated from fly.</title>
        <authorList>
            <person name="Severgnini M."/>
            <person name="Gioia G."/>
            <person name="Cremonesi P."/>
            <person name="Moroni P."/>
            <person name="Addis M.F."/>
            <person name="Castiglioni B."/>
        </authorList>
    </citation>
    <scope>NUCLEOTIDE SEQUENCE</scope>
    <source>
        <strain evidence="4">QMP CG1-1632</strain>
    </source>
</reference>
<keyword evidence="2" id="KW-0324">Glycolysis</keyword>
<dbReference type="RefSeq" id="WP_004416276.1">
    <property type="nucleotide sequence ID" value="NZ_AP014657.1"/>
</dbReference>
<evidence type="ECO:0000313" key="7">
    <source>
        <dbReference type="Proteomes" id="UP001432074"/>
    </source>
</evidence>
<dbReference type="KEGG" id="marg:MARG145_0609"/>
<dbReference type="EC" id="5.3.1.9" evidence="4"/>
<evidence type="ECO:0000313" key="4">
    <source>
        <dbReference type="EMBL" id="MDI3349265.1"/>
    </source>
</evidence>
<dbReference type="GO" id="GO:0051156">
    <property type="term" value="P:glucose 6-phosphate metabolic process"/>
    <property type="evidence" value="ECO:0007669"/>
    <property type="project" value="TreeGrafter"/>
</dbReference>
<dbReference type="EMBL" id="JAPFAR010000001">
    <property type="protein sequence ID" value="MDI3349265.1"/>
    <property type="molecule type" value="Genomic_DNA"/>
</dbReference>
<dbReference type="InterPro" id="IPR046348">
    <property type="entry name" value="SIS_dom_sf"/>
</dbReference>
<dbReference type="Gene3D" id="3.40.50.10490">
    <property type="entry name" value="Glucose-6-phosphate isomerase like protein, domain 1"/>
    <property type="match status" value="2"/>
</dbReference>
<dbReference type="eggNOG" id="COG0166">
    <property type="taxonomic scope" value="Bacteria"/>
</dbReference>
<accession>A0A0C6G4P7</accession>